<keyword evidence="3" id="KW-1185">Reference proteome</keyword>
<name>A0A9Q1HD97_HOLLE</name>
<gene>
    <name evidence="2" type="ORF">HOLleu_08145</name>
</gene>
<dbReference type="Proteomes" id="UP001152320">
    <property type="component" value="Chromosome 3"/>
</dbReference>
<feature type="signal peptide" evidence="1">
    <location>
        <begin position="1"/>
        <end position="23"/>
    </location>
</feature>
<sequence length="104" mass="11855">MGLKLHVVLLVMCFAGIILTVHGSCRHNRIRNNEEPRALVNYLRYNIKSPRIISRLVDGLEGPIEKMTNSQIDRLLALIDSEGYLTDTDEYRALQMLLMGCPQD</sequence>
<dbReference type="EMBL" id="JAIZAY010000003">
    <property type="protein sequence ID" value="KAJ8045192.1"/>
    <property type="molecule type" value="Genomic_DNA"/>
</dbReference>
<comment type="caution">
    <text evidence="2">The sequence shown here is derived from an EMBL/GenBank/DDBJ whole genome shotgun (WGS) entry which is preliminary data.</text>
</comment>
<evidence type="ECO:0000313" key="3">
    <source>
        <dbReference type="Proteomes" id="UP001152320"/>
    </source>
</evidence>
<dbReference type="AlphaFoldDB" id="A0A9Q1HD97"/>
<feature type="chain" id="PRO_5040209715" evidence="1">
    <location>
        <begin position="24"/>
        <end position="104"/>
    </location>
</feature>
<evidence type="ECO:0000313" key="2">
    <source>
        <dbReference type="EMBL" id="KAJ8045192.1"/>
    </source>
</evidence>
<accession>A0A9Q1HD97</accession>
<organism evidence="2 3">
    <name type="scientific">Holothuria leucospilota</name>
    <name type="common">Black long sea cucumber</name>
    <name type="synonym">Mertensiothuria leucospilota</name>
    <dbReference type="NCBI Taxonomy" id="206669"/>
    <lineage>
        <taxon>Eukaryota</taxon>
        <taxon>Metazoa</taxon>
        <taxon>Echinodermata</taxon>
        <taxon>Eleutherozoa</taxon>
        <taxon>Echinozoa</taxon>
        <taxon>Holothuroidea</taxon>
        <taxon>Aspidochirotacea</taxon>
        <taxon>Aspidochirotida</taxon>
        <taxon>Holothuriidae</taxon>
        <taxon>Holothuria</taxon>
    </lineage>
</organism>
<protein>
    <submittedName>
        <fullName evidence="2">Uncharacterized protein</fullName>
    </submittedName>
</protein>
<keyword evidence="1" id="KW-0732">Signal</keyword>
<evidence type="ECO:0000256" key="1">
    <source>
        <dbReference type="SAM" id="SignalP"/>
    </source>
</evidence>
<proteinExistence type="predicted"/>
<reference evidence="2" key="1">
    <citation type="submission" date="2021-10" db="EMBL/GenBank/DDBJ databases">
        <title>Tropical sea cucumber genome reveals ecological adaptation and Cuvierian tubules defense mechanism.</title>
        <authorList>
            <person name="Chen T."/>
        </authorList>
    </citation>
    <scope>NUCLEOTIDE SEQUENCE</scope>
    <source>
        <strain evidence="2">Nanhai2018</strain>
        <tissue evidence="2">Muscle</tissue>
    </source>
</reference>